<dbReference type="Proteomes" id="UP000823889">
    <property type="component" value="Unassembled WGS sequence"/>
</dbReference>
<reference evidence="13" key="1">
    <citation type="journal article" date="2021" name="PeerJ">
        <title>Extensive microbial diversity within the chicken gut microbiome revealed by metagenomics and culture.</title>
        <authorList>
            <person name="Gilroy R."/>
            <person name="Ravi A."/>
            <person name="Getino M."/>
            <person name="Pursley I."/>
            <person name="Horton D.L."/>
            <person name="Alikhan N.F."/>
            <person name="Baker D."/>
            <person name="Gharbi K."/>
            <person name="Hall N."/>
            <person name="Watson M."/>
            <person name="Adriaenssens E.M."/>
            <person name="Foster-Nyarko E."/>
            <person name="Jarju S."/>
            <person name="Secka A."/>
            <person name="Antonio M."/>
            <person name="Oren A."/>
            <person name="Chaudhuri R.R."/>
            <person name="La Ragione R."/>
            <person name="Hildebrand F."/>
            <person name="Pallen M.J."/>
        </authorList>
    </citation>
    <scope>NUCLEOTIDE SEQUENCE</scope>
    <source>
        <strain evidence="13">9264</strain>
    </source>
</reference>
<keyword evidence="7" id="KW-0547">Nucleotide-binding</keyword>
<dbReference type="Gene3D" id="6.10.340.10">
    <property type="match status" value="1"/>
</dbReference>
<evidence type="ECO:0000256" key="1">
    <source>
        <dbReference type="ARBA" id="ARBA00000085"/>
    </source>
</evidence>
<dbReference type="SMART" id="SM00388">
    <property type="entry name" value="HisKA"/>
    <property type="match status" value="1"/>
</dbReference>
<evidence type="ECO:0000313" key="14">
    <source>
        <dbReference type="Proteomes" id="UP000823889"/>
    </source>
</evidence>
<dbReference type="Gene3D" id="3.30.565.10">
    <property type="entry name" value="Histidine kinase-like ATPase, C-terminal domain"/>
    <property type="match status" value="1"/>
</dbReference>
<keyword evidence="5" id="KW-0597">Phosphoprotein</keyword>
<dbReference type="PANTHER" id="PTHR44936:SF10">
    <property type="entry name" value="SENSOR PROTEIN RSTB"/>
    <property type="match status" value="1"/>
</dbReference>
<comment type="catalytic activity">
    <reaction evidence="1">
        <text>ATP + protein L-histidine = ADP + protein N-phospho-L-histidine.</text>
        <dbReference type="EC" id="2.7.13.3"/>
    </reaction>
</comment>
<organism evidence="13 14">
    <name type="scientific">Candidatus Paenalcaligenes intestinipullorum</name>
    <dbReference type="NCBI Taxonomy" id="2838718"/>
    <lineage>
        <taxon>Bacteria</taxon>
        <taxon>Pseudomonadati</taxon>
        <taxon>Pseudomonadota</taxon>
        <taxon>Betaproteobacteria</taxon>
        <taxon>Burkholderiales</taxon>
        <taxon>Alcaligenaceae</taxon>
        <taxon>Paenalcaligenes</taxon>
    </lineage>
</organism>
<evidence type="ECO:0000256" key="10">
    <source>
        <dbReference type="SAM" id="Phobius"/>
    </source>
</evidence>
<dbReference type="InterPro" id="IPR036890">
    <property type="entry name" value="HATPase_C_sf"/>
</dbReference>
<comment type="subcellular location">
    <subcellularLocation>
        <location evidence="2">Cell inner membrane</location>
        <topology evidence="2">Multi-pass membrane protein</topology>
    </subcellularLocation>
</comment>
<comment type="caution">
    <text evidence="13">The sequence shown here is derived from an EMBL/GenBank/DDBJ whole genome shotgun (WGS) entry which is preliminary data.</text>
</comment>
<dbReference type="EC" id="2.7.13.3" evidence="3"/>
<dbReference type="Pfam" id="PF00672">
    <property type="entry name" value="HAMP"/>
    <property type="match status" value="1"/>
</dbReference>
<evidence type="ECO:0000256" key="5">
    <source>
        <dbReference type="ARBA" id="ARBA00022553"/>
    </source>
</evidence>
<dbReference type="SMART" id="SM00387">
    <property type="entry name" value="HATPase_c"/>
    <property type="match status" value="1"/>
</dbReference>
<dbReference type="InterPro" id="IPR004358">
    <property type="entry name" value="Sig_transdc_His_kin-like_C"/>
</dbReference>
<dbReference type="PANTHER" id="PTHR44936">
    <property type="entry name" value="SENSOR PROTEIN CREC"/>
    <property type="match status" value="1"/>
</dbReference>
<evidence type="ECO:0000256" key="2">
    <source>
        <dbReference type="ARBA" id="ARBA00004429"/>
    </source>
</evidence>
<proteinExistence type="predicted"/>
<keyword evidence="10" id="KW-0472">Membrane</keyword>
<keyword evidence="6" id="KW-0808">Transferase</keyword>
<evidence type="ECO:0000313" key="13">
    <source>
        <dbReference type="EMBL" id="HJD43502.1"/>
    </source>
</evidence>
<name>A0A9D2U8D0_9BURK</name>
<dbReference type="Gene3D" id="1.10.287.130">
    <property type="match status" value="1"/>
</dbReference>
<dbReference type="FunFam" id="3.30.565.10:FF:000006">
    <property type="entry name" value="Sensor histidine kinase WalK"/>
    <property type="match status" value="1"/>
</dbReference>
<dbReference type="SMART" id="SM00304">
    <property type="entry name" value="HAMP"/>
    <property type="match status" value="1"/>
</dbReference>
<protein>
    <recommendedName>
        <fullName evidence="3">histidine kinase</fullName>
        <ecNumber evidence="3">2.7.13.3</ecNumber>
    </recommendedName>
</protein>
<gene>
    <name evidence="13" type="ORF">H9906_00545</name>
</gene>
<keyword evidence="4" id="KW-1003">Cell membrane</keyword>
<dbReference type="EMBL" id="DWUQ01000010">
    <property type="protein sequence ID" value="HJD43502.1"/>
    <property type="molecule type" value="Genomic_DNA"/>
</dbReference>
<keyword evidence="10" id="KW-1133">Transmembrane helix</keyword>
<reference evidence="13" key="2">
    <citation type="submission" date="2021-04" db="EMBL/GenBank/DDBJ databases">
        <authorList>
            <person name="Gilroy R."/>
        </authorList>
    </citation>
    <scope>NUCLEOTIDE SEQUENCE</scope>
    <source>
        <strain evidence="13">9264</strain>
    </source>
</reference>
<evidence type="ECO:0000256" key="8">
    <source>
        <dbReference type="ARBA" id="ARBA00022777"/>
    </source>
</evidence>
<dbReference type="Pfam" id="PF00512">
    <property type="entry name" value="HisKA"/>
    <property type="match status" value="1"/>
</dbReference>
<dbReference type="AlphaFoldDB" id="A0A9D2U8D0"/>
<dbReference type="CDD" id="cd06225">
    <property type="entry name" value="HAMP"/>
    <property type="match status" value="1"/>
</dbReference>
<keyword evidence="8" id="KW-0418">Kinase</keyword>
<dbReference type="SUPFAM" id="SSF158472">
    <property type="entry name" value="HAMP domain-like"/>
    <property type="match status" value="1"/>
</dbReference>
<evidence type="ECO:0000256" key="4">
    <source>
        <dbReference type="ARBA" id="ARBA00022475"/>
    </source>
</evidence>
<feature type="domain" description="Histidine kinase" evidence="11">
    <location>
        <begin position="245"/>
        <end position="460"/>
    </location>
</feature>
<dbReference type="SUPFAM" id="SSF55874">
    <property type="entry name" value="ATPase domain of HSP90 chaperone/DNA topoisomerase II/histidine kinase"/>
    <property type="match status" value="1"/>
</dbReference>
<dbReference type="GO" id="GO:0005524">
    <property type="term" value="F:ATP binding"/>
    <property type="evidence" value="ECO:0007669"/>
    <property type="project" value="UniProtKB-KW"/>
</dbReference>
<accession>A0A9D2U8D0</accession>
<dbReference type="PROSITE" id="PS50885">
    <property type="entry name" value="HAMP"/>
    <property type="match status" value="1"/>
</dbReference>
<dbReference type="GO" id="GO:0000155">
    <property type="term" value="F:phosphorelay sensor kinase activity"/>
    <property type="evidence" value="ECO:0007669"/>
    <property type="project" value="InterPro"/>
</dbReference>
<evidence type="ECO:0000256" key="6">
    <source>
        <dbReference type="ARBA" id="ARBA00022679"/>
    </source>
</evidence>
<keyword evidence="9" id="KW-0067">ATP-binding</keyword>
<evidence type="ECO:0000256" key="9">
    <source>
        <dbReference type="ARBA" id="ARBA00022840"/>
    </source>
</evidence>
<dbReference type="PRINTS" id="PR00344">
    <property type="entry name" value="BCTRLSENSOR"/>
</dbReference>
<dbReference type="SUPFAM" id="SSF47384">
    <property type="entry name" value="Homodimeric domain of signal transducing histidine kinase"/>
    <property type="match status" value="1"/>
</dbReference>
<dbReference type="CDD" id="cd00082">
    <property type="entry name" value="HisKA"/>
    <property type="match status" value="1"/>
</dbReference>
<evidence type="ECO:0000259" key="12">
    <source>
        <dbReference type="PROSITE" id="PS50885"/>
    </source>
</evidence>
<evidence type="ECO:0000259" key="11">
    <source>
        <dbReference type="PROSITE" id="PS50109"/>
    </source>
</evidence>
<dbReference type="GO" id="GO:0005886">
    <property type="term" value="C:plasma membrane"/>
    <property type="evidence" value="ECO:0007669"/>
    <property type="project" value="UniProtKB-SubCell"/>
</dbReference>
<evidence type="ECO:0000256" key="7">
    <source>
        <dbReference type="ARBA" id="ARBA00022741"/>
    </source>
</evidence>
<dbReference type="Pfam" id="PF02518">
    <property type="entry name" value="HATPase_c"/>
    <property type="match status" value="1"/>
</dbReference>
<keyword evidence="10" id="KW-0812">Transmembrane</keyword>
<dbReference type="InterPro" id="IPR036097">
    <property type="entry name" value="HisK_dim/P_sf"/>
</dbReference>
<dbReference type="InterPro" id="IPR003661">
    <property type="entry name" value="HisK_dim/P_dom"/>
</dbReference>
<dbReference type="PROSITE" id="PS50109">
    <property type="entry name" value="HIS_KIN"/>
    <property type="match status" value="1"/>
</dbReference>
<dbReference type="InterPro" id="IPR003660">
    <property type="entry name" value="HAMP_dom"/>
</dbReference>
<dbReference type="InterPro" id="IPR005467">
    <property type="entry name" value="His_kinase_dom"/>
</dbReference>
<dbReference type="InterPro" id="IPR003594">
    <property type="entry name" value="HATPase_dom"/>
</dbReference>
<sequence length="473" mass="52919">MRSRLFLKLFLAMLACCLAVVVAMALALSWSFERGFVHYMQEREQQRIQALSAMLLEEYAEHGNWRFVTEHKNRWWWRALRLSAGERPHEYNDSSLRHSPMGRTILLSAKGKVLAGSSSPNSALQRYPIYYQDQLIAYVAAPPARTDLPHALAEQRFQRQQLKTLWWVLGLATTLAALVSYILARRFLYPIQQLKIATTQVAQGDYGIRLPIRNHDELSQLAAAFNEMTAKLATTERLRTELLANVSHELRTPLSVLQANIEAIEDGIRPASPANLQALSAEISQLNKLINDLYQLSLTDTQAWQLHPQTDVAVDTLIRSACQTFTPRAEAAGVQLHCTCPALPRIQADPTRLLQVLHNLLENSVRYTDRGGQIHVHAAVLDQRLRITIEDSAPGVAAEDLPRLFERLFRVDSSRSRSFGGAGLGLPICQQIIHAHGGQLHAQASTLGGLAIVMTLPIIINTYDSSLRALQSK</sequence>
<feature type="transmembrane region" description="Helical" evidence="10">
    <location>
        <begin position="165"/>
        <end position="184"/>
    </location>
</feature>
<feature type="domain" description="HAMP" evidence="12">
    <location>
        <begin position="185"/>
        <end position="237"/>
    </location>
</feature>
<evidence type="ECO:0000256" key="3">
    <source>
        <dbReference type="ARBA" id="ARBA00012438"/>
    </source>
</evidence>
<dbReference type="InterPro" id="IPR050980">
    <property type="entry name" value="2C_sensor_his_kinase"/>
</dbReference>